<sequence>MANIRALEAVSEAVIHQLRSNMRPADFADALDPLIDPELQLDFRVFTSRDFASSPITNGVSLFLYRIFANGTQRLPPGRIGPDGQRRQTLLPVEMHFLLTVWAGEASLQHALAGWMMRVMEDSSLLPASVLTAVAPTVFRSDETLELSLAELSTENLLRIYEVLMPNVYQLSVPYVARVIHLESELPLRSGSGAEVQERVQRAARYSPRAMDEDAS</sequence>
<dbReference type="Proteomes" id="UP001296776">
    <property type="component" value="Unassembled WGS sequence"/>
</dbReference>
<feature type="region of interest" description="Disordered" evidence="1">
    <location>
        <begin position="197"/>
        <end position="216"/>
    </location>
</feature>
<dbReference type="Pfam" id="PF14065">
    <property type="entry name" value="Pvc16_N"/>
    <property type="match status" value="1"/>
</dbReference>
<feature type="domain" description="Pvc16 N-terminal" evidence="2">
    <location>
        <begin position="9"/>
        <end position="187"/>
    </location>
</feature>
<comment type="caution">
    <text evidence="3">The sequence shown here is derived from an EMBL/GenBank/DDBJ whole genome shotgun (WGS) entry which is preliminary data.</text>
</comment>
<gene>
    <name evidence="3" type="ORF">CKO40_09155</name>
</gene>
<dbReference type="InterPro" id="IPR025351">
    <property type="entry name" value="Pvc16_N"/>
</dbReference>
<evidence type="ECO:0000256" key="1">
    <source>
        <dbReference type="SAM" id="MobiDB-lite"/>
    </source>
</evidence>
<dbReference type="AlphaFoldDB" id="A0AAJ0U3P6"/>
<keyword evidence="4" id="KW-1185">Reference proteome</keyword>
<evidence type="ECO:0000313" key="3">
    <source>
        <dbReference type="EMBL" id="MBK1704699.1"/>
    </source>
</evidence>
<evidence type="ECO:0000259" key="2">
    <source>
        <dbReference type="Pfam" id="PF14065"/>
    </source>
</evidence>
<dbReference type="EMBL" id="NRSJ01000013">
    <property type="protein sequence ID" value="MBK1704699.1"/>
    <property type="molecule type" value="Genomic_DNA"/>
</dbReference>
<protein>
    <recommendedName>
        <fullName evidence="2">Pvc16 N-terminal domain-containing protein</fullName>
    </recommendedName>
</protein>
<reference evidence="3" key="2">
    <citation type="journal article" date="2020" name="Microorganisms">
        <title>Osmotic Adaptation and Compatible Solute Biosynthesis of Phototrophic Bacteria as Revealed from Genome Analyses.</title>
        <authorList>
            <person name="Imhoff J.F."/>
            <person name="Rahn T."/>
            <person name="Kunzel S."/>
            <person name="Keller A."/>
            <person name="Neulinger S.C."/>
        </authorList>
    </citation>
    <scope>NUCLEOTIDE SEQUENCE</scope>
    <source>
        <strain evidence="3">DSM 11080</strain>
    </source>
</reference>
<name>A0AAJ0U3P6_9GAMM</name>
<evidence type="ECO:0000313" key="4">
    <source>
        <dbReference type="Proteomes" id="UP001296776"/>
    </source>
</evidence>
<proteinExistence type="predicted"/>
<reference evidence="3" key="1">
    <citation type="submission" date="2017-08" db="EMBL/GenBank/DDBJ databases">
        <authorList>
            <person name="Imhoff J.F."/>
            <person name="Rahn T."/>
            <person name="Kuenzel S."/>
            <person name="Neulinger S.C."/>
        </authorList>
    </citation>
    <scope>NUCLEOTIDE SEQUENCE</scope>
    <source>
        <strain evidence="3">DSM 11080</strain>
    </source>
</reference>
<organism evidence="3 4">
    <name type="scientific">Halochromatium glycolicum</name>
    <dbReference type="NCBI Taxonomy" id="85075"/>
    <lineage>
        <taxon>Bacteria</taxon>
        <taxon>Pseudomonadati</taxon>
        <taxon>Pseudomonadota</taxon>
        <taxon>Gammaproteobacteria</taxon>
        <taxon>Chromatiales</taxon>
        <taxon>Chromatiaceae</taxon>
        <taxon>Halochromatium</taxon>
    </lineage>
</organism>
<accession>A0AAJ0U3P6</accession>
<dbReference type="RefSeq" id="WP_200345906.1">
    <property type="nucleotide sequence ID" value="NZ_NRSJ01000013.1"/>
</dbReference>